<dbReference type="GO" id="GO:0009507">
    <property type="term" value="C:chloroplast"/>
    <property type="evidence" value="ECO:0007669"/>
    <property type="project" value="InterPro"/>
</dbReference>
<dbReference type="PANTHER" id="PTHR36399">
    <property type="entry name" value="PHOTOSYNTHETIC NDH SUBUNIT OF SUBCOMPLEX B 5, CHLOROPLASTIC"/>
    <property type="match status" value="1"/>
</dbReference>
<accession>A0A0F7CYR1</accession>
<dbReference type="EMBL" id="KM584459">
    <property type="protein sequence ID" value="AKG62559.1"/>
    <property type="molecule type" value="mRNA"/>
</dbReference>
<protein>
    <submittedName>
        <fullName evidence="2">NAD(P)H dehydrogenase 18</fullName>
    </submittedName>
</protein>
<reference evidence="2" key="1">
    <citation type="journal article" date="2015" name="BMC Plant Biol.">
        <title>NDH expression marks major transitions in plant evolution and reveals coordinate intracellular gene loss.</title>
        <authorList>
            <person name="Ruhlman T.A."/>
            <person name="Chang W.J."/>
            <person name="Chen J.J."/>
            <person name="Huang Y.T."/>
            <person name="Chan M.T."/>
            <person name="Zhang J."/>
            <person name="Liao D.C."/>
            <person name="Blazier J.C."/>
            <person name="Jin X."/>
            <person name="Shih M.C."/>
            <person name="Jansen R.K."/>
            <person name="Lin C.S."/>
        </authorList>
    </citation>
    <scope>NUCLEOTIDE SEQUENCE</scope>
</reference>
<name>A0A0F7CYR1_9ROSI</name>
<evidence type="ECO:0000256" key="1">
    <source>
        <dbReference type="SAM" id="Phobius"/>
    </source>
</evidence>
<evidence type="ECO:0000313" key="2">
    <source>
        <dbReference type="EMBL" id="AKG62559.1"/>
    </source>
</evidence>
<sequence length="223" mass="25456">MTICSSSITVLSANSVPEQIFQSRNRVRVSNQRSLLEHNDLNFNNICCFSSRRTSTRVNAAGLTQIEPDLDEDPHDRWGINSISQEDFVYGEYDGHPTYNEGEVEKGSFWGGIAEDIAAVESPTGFQGFISWLFLPTVAAAMYFNAPGEYLYIGAALFTIVFCIIEMDKPDKPHNFEPQIYNLERGTRDKLIADYNTMDIWDFNEKYGDLWDFTVTKDDIMKR</sequence>
<keyword evidence="1" id="KW-0812">Transmembrane</keyword>
<proteinExistence type="evidence at transcript level"/>
<organism evidence="2">
    <name type="scientific">Melianthus villosus</name>
    <dbReference type="NCBI Taxonomy" id="377280"/>
    <lineage>
        <taxon>Eukaryota</taxon>
        <taxon>Viridiplantae</taxon>
        <taxon>Streptophyta</taxon>
        <taxon>Embryophyta</taxon>
        <taxon>Tracheophyta</taxon>
        <taxon>Spermatophyta</taxon>
        <taxon>Magnoliopsida</taxon>
        <taxon>eudicotyledons</taxon>
        <taxon>Gunneridae</taxon>
        <taxon>Pentapetalae</taxon>
        <taxon>rosids</taxon>
        <taxon>malvids</taxon>
        <taxon>Geraniales</taxon>
        <taxon>Francoaceae</taxon>
        <taxon>Melianthus</taxon>
    </lineage>
</organism>
<keyword evidence="1" id="KW-0472">Membrane</keyword>
<dbReference type="AlphaFoldDB" id="A0A0F7CYR1"/>
<dbReference type="InterPro" id="IPR034569">
    <property type="entry name" value="PNSB5"/>
</dbReference>
<gene>
    <name evidence="2" type="primary">PnsB5</name>
</gene>
<keyword evidence="1" id="KW-1133">Transmembrane helix</keyword>
<dbReference type="GO" id="GO:0006979">
    <property type="term" value="P:response to oxidative stress"/>
    <property type="evidence" value="ECO:0007669"/>
    <property type="project" value="InterPro"/>
</dbReference>
<feature type="transmembrane region" description="Helical" evidence="1">
    <location>
        <begin position="150"/>
        <end position="167"/>
    </location>
</feature>
<dbReference type="PANTHER" id="PTHR36399:SF1">
    <property type="entry name" value="PHOTOSYNTHETIC NDH SUBUNIT OF SUBCOMPLEX B 5, CHLOROPLASTIC"/>
    <property type="match status" value="1"/>
</dbReference>